<organism evidence="1 2">
    <name type="scientific">Euplotes crassus</name>
    <dbReference type="NCBI Taxonomy" id="5936"/>
    <lineage>
        <taxon>Eukaryota</taxon>
        <taxon>Sar</taxon>
        <taxon>Alveolata</taxon>
        <taxon>Ciliophora</taxon>
        <taxon>Intramacronucleata</taxon>
        <taxon>Spirotrichea</taxon>
        <taxon>Hypotrichia</taxon>
        <taxon>Euplotida</taxon>
        <taxon>Euplotidae</taxon>
        <taxon>Moneuplotes</taxon>
    </lineage>
</organism>
<accession>A0AAD1XVR0</accession>
<gene>
    <name evidence="1" type="ORF">ECRASSUSDP1_LOCUS20836</name>
</gene>
<comment type="caution">
    <text evidence="1">The sequence shown here is derived from an EMBL/GenBank/DDBJ whole genome shotgun (WGS) entry which is preliminary data.</text>
</comment>
<name>A0AAD1XVR0_EUPCR</name>
<evidence type="ECO:0000313" key="2">
    <source>
        <dbReference type="Proteomes" id="UP001295684"/>
    </source>
</evidence>
<keyword evidence="2" id="KW-1185">Reference proteome</keyword>
<evidence type="ECO:0000313" key="1">
    <source>
        <dbReference type="EMBL" id="CAI2379426.1"/>
    </source>
</evidence>
<proteinExistence type="predicted"/>
<reference evidence="1" key="1">
    <citation type="submission" date="2023-07" db="EMBL/GenBank/DDBJ databases">
        <authorList>
            <consortium name="AG Swart"/>
            <person name="Singh M."/>
            <person name="Singh A."/>
            <person name="Seah K."/>
            <person name="Emmerich C."/>
        </authorList>
    </citation>
    <scope>NUCLEOTIDE SEQUENCE</scope>
    <source>
        <strain evidence="1">DP1</strain>
    </source>
</reference>
<dbReference type="EMBL" id="CAMPGE010021268">
    <property type="protein sequence ID" value="CAI2379426.1"/>
    <property type="molecule type" value="Genomic_DNA"/>
</dbReference>
<sequence length="257" mass="30089">MGKTYSTLKWKFKGRKAYSEYAIQHEIERYDFGTLDKVCRQYYNADFGTKQSDRISMDLEDYEDKQALSKIAELALKVEKLQYIEFSSIQKNEKKLNKLLNDLRVKNLKRLYFDAHYSGSVLFSFYSRNIARFLPLATELVQINNFRVSHKDFGRVLVACQYSSKIVFQKCRIIINGFDYLDNAQPSIGDIHLHYNTIIQPEEDNEFLDGLIQKMADSSLNDSLKHVLVKSQDSIRRGKKILPKNKYTIGNFDVKIY</sequence>
<dbReference type="AlphaFoldDB" id="A0AAD1XVR0"/>
<protein>
    <submittedName>
        <fullName evidence="1">Uncharacterized protein</fullName>
    </submittedName>
</protein>
<dbReference type="Proteomes" id="UP001295684">
    <property type="component" value="Unassembled WGS sequence"/>
</dbReference>